<comment type="caution">
    <text evidence="1">The sequence shown here is derived from an EMBL/GenBank/DDBJ whole genome shotgun (WGS) entry which is preliminary data.</text>
</comment>
<proteinExistence type="predicted"/>
<name>A0A2S5DZP6_9BURK</name>
<accession>A0A2S5DZP6</accession>
<reference evidence="1 2" key="1">
    <citation type="submission" date="2018-01" db="EMBL/GenBank/DDBJ databases">
        <title>Successful Treatment of Persistent Burkholderia cepacia Bacteremia with Ceftazidime-Avibactam.</title>
        <authorList>
            <person name="Tamma P."/>
            <person name="Fan Y."/>
            <person name="Bergman Y."/>
            <person name="Sick-Samuels A."/>
            <person name="Hsu A."/>
            <person name="Timp W."/>
            <person name="Simner P."/>
        </authorList>
    </citation>
    <scope>NUCLEOTIDE SEQUENCE [LARGE SCALE GENOMIC DNA]</scope>
    <source>
        <strain evidence="1 2">170816</strain>
    </source>
</reference>
<evidence type="ECO:0000313" key="1">
    <source>
        <dbReference type="EMBL" id="POZ84525.1"/>
    </source>
</evidence>
<dbReference type="EMBL" id="PQVP01000002">
    <property type="protein sequence ID" value="POZ84525.1"/>
    <property type="molecule type" value="Genomic_DNA"/>
</dbReference>
<organism evidence="1 2">
    <name type="scientific">Burkholderia contaminans</name>
    <dbReference type="NCBI Taxonomy" id="488447"/>
    <lineage>
        <taxon>Bacteria</taxon>
        <taxon>Pseudomonadati</taxon>
        <taxon>Pseudomonadota</taxon>
        <taxon>Betaproteobacteria</taxon>
        <taxon>Burkholderiales</taxon>
        <taxon>Burkholderiaceae</taxon>
        <taxon>Burkholderia</taxon>
        <taxon>Burkholderia cepacia complex</taxon>
    </lineage>
</organism>
<evidence type="ECO:0000313" key="2">
    <source>
        <dbReference type="Proteomes" id="UP000238655"/>
    </source>
</evidence>
<sequence>MEAKVYKGYLLWGHVIRQGHEYAASDTVTRNNKLVETSGVLGSFESEDEAQLAGLDWCRAWVDNHSNHS</sequence>
<dbReference type="GeneID" id="93028055"/>
<dbReference type="Proteomes" id="UP000238655">
    <property type="component" value="Chromosome 1"/>
</dbReference>
<dbReference type="RefSeq" id="WP_089460599.1">
    <property type="nucleotide sequence ID" value="NZ_CM009575.1"/>
</dbReference>
<dbReference type="AlphaFoldDB" id="A0A2S5DZP6"/>
<evidence type="ECO:0008006" key="3">
    <source>
        <dbReference type="Google" id="ProtNLM"/>
    </source>
</evidence>
<gene>
    <name evidence="1" type="ORF">C3743_31715</name>
</gene>
<protein>
    <recommendedName>
        <fullName evidence="3">Transposase</fullName>
    </recommendedName>
</protein>